<dbReference type="EMBL" id="LJIJ01001680">
    <property type="protein sequence ID" value="ODM91081.1"/>
    <property type="molecule type" value="Genomic_DNA"/>
</dbReference>
<dbReference type="InterPro" id="IPR050491">
    <property type="entry name" value="AmpC-like"/>
</dbReference>
<gene>
    <name evidence="3" type="ORF">Ocin01_15601</name>
</gene>
<evidence type="ECO:0000259" key="2">
    <source>
        <dbReference type="Pfam" id="PF00144"/>
    </source>
</evidence>
<comment type="caution">
    <text evidence="3">The sequence shown here is derived from an EMBL/GenBank/DDBJ whole genome shotgun (WGS) entry which is preliminary data.</text>
</comment>
<proteinExistence type="predicted"/>
<dbReference type="PANTHER" id="PTHR46825:SF15">
    <property type="entry name" value="BETA-LACTAMASE-RELATED DOMAIN-CONTAINING PROTEIN"/>
    <property type="match status" value="1"/>
</dbReference>
<dbReference type="OMA" id="TILPGIW"/>
<name>A0A1D2MDW8_ORCCI</name>
<accession>A0A1D2MDW8</accession>
<protein>
    <submittedName>
        <fullName evidence="3">Gigasin-6</fullName>
    </submittedName>
</protein>
<dbReference type="OrthoDB" id="7773096at2759"/>
<dbReference type="PANTHER" id="PTHR46825">
    <property type="entry name" value="D-ALANYL-D-ALANINE-CARBOXYPEPTIDASE/ENDOPEPTIDASE AMPH"/>
    <property type="match status" value="1"/>
</dbReference>
<feature type="chain" id="PRO_5008903870" evidence="1">
    <location>
        <begin position="24"/>
        <end position="332"/>
    </location>
</feature>
<reference evidence="3 4" key="1">
    <citation type="journal article" date="2016" name="Genome Biol. Evol.">
        <title>Gene Family Evolution Reflects Adaptation to Soil Environmental Stressors in the Genome of the Collembolan Orchesella cincta.</title>
        <authorList>
            <person name="Faddeeva-Vakhrusheva A."/>
            <person name="Derks M.F."/>
            <person name="Anvar S.Y."/>
            <person name="Agamennone V."/>
            <person name="Suring W."/>
            <person name="Smit S."/>
            <person name="van Straalen N.M."/>
            <person name="Roelofs D."/>
        </authorList>
    </citation>
    <scope>NUCLEOTIDE SEQUENCE [LARGE SCALE GENOMIC DNA]</scope>
    <source>
        <tissue evidence="3">Mixed pool</tissue>
    </source>
</reference>
<organism evidence="3 4">
    <name type="scientific">Orchesella cincta</name>
    <name type="common">Springtail</name>
    <name type="synonym">Podura cincta</name>
    <dbReference type="NCBI Taxonomy" id="48709"/>
    <lineage>
        <taxon>Eukaryota</taxon>
        <taxon>Metazoa</taxon>
        <taxon>Ecdysozoa</taxon>
        <taxon>Arthropoda</taxon>
        <taxon>Hexapoda</taxon>
        <taxon>Collembola</taxon>
        <taxon>Entomobryomorpha</taxon>
        <taxon>Entomobryoidea</taxon>
        <taxon>Orchesellidae</taxon>
        <taxon>Orchesellinae</taxon>
        <taxon>Orchesella</taxon>
    </lineage>
</organism>
<dbReference type="STRING" id="48709.A0A1D2MDW8"/>
<feature type="domain" description="Beta-lactamase-related" evidence="2">
    <location>
        <begin position="85"/>
        <end position="309"/>
    </location>
</feature>
<evidence type="ECO:0000256" key="1">
    <source>
        <dbReference type="SAM" id="SignalP"/>
    </source>
</evidence>
<dbReference type="Gene3D" id="3.40.710.10">
    <property type="entry name" value="DD-peptidase/beta-lactamase superfamily"/>
    <property type="match status" value="1"/>
</dbReference>
<dbReference type="Proteomes" id="UP000094527">
    <property type="component" value="Unassembled WGS sequence"/>
</dbReference>
<dbReference type="AlphaFoldDB" id="A0A1D2MDW8"/>
<evidence type="ECO:0000313" key="4">
    <source>
        <dbReference type="Proteomes" id="UP000094527"/>
    </source>
</evidence>
<dbReference type="Pfam" id="PF00144">
    <property type="entry name" value="Beta-lactamase"/>
    <property type="match status" value="1"/>
</dbReference>
<dbReference type="InterPro" id="IPR001466">
    <property type="entry name" value="Beta-lactam-related"/>
</dbReference>
<feature type="signal peptide" evidence="1">
    <location>
        <begin position="1"/>
        <end position="23"/>
    </location>
</feature>
<keyword evidence="4" id="KW-1185">Reference proteome</keyword>
<sequence length="332" mass="37747">MATTFQQTATLFIIGAILSLTQGQNIDPEIQEKIDDYIQNFYLPATQTSTLGLSIVQNDGEVLSFTSVIVIKVLSEKFPELGEKVLDTPIRKLIPSANFTLNDRFRSEHTTFRDLLAHRTCISSNDLPLMTDAFDSAEDLTYRVRYTEEVCGIRSEFQYNNQMFVVAGHLAGLIANRSYEDLMQDLLTDLGMLNSSLTKLSDDFSNMPYRAMPRVIPFNAAGGLYATPDDMTRYMRFHLNFGSLDGKQVLPEAVMRWMTKPAIVAPWFAFKSSEEEKVTILPGIWMGLFLGQHGGWQYVYHGGFWGPYLTRMSLFPKKKWPFLQAQTKAQLR</sequence>
<dbReference type="SUPFAM" id="SSF56601">
    <property type="entry name" value="beta-lactamase/transpeptidase-like"/>
    <property type="match status" value="1"/>
</dbReference>
<keyword evidence="1" id="KW-0732">Signal</keyword>
<dbReference type="InterPro" id="IPR012338">
    <property type="entry name" value="Beta-lactam/transpept-like"/>
</dbReference>
<evidence type="ECO:0000313" key="3">
    <source>
        <dbReference type="EMBL" id="ODM91081.1"/>
    </source>
</evidence>